<protein>
    <submittedName>
        <fullName evidence="1">Uncharacterized protein</fullName>
    </submittedName>
</protein>
<reference evidence="2" key="1">
    <citation type="submission" date="2013-02" db="EMBL/GenBank/DDBJ databases">
        <authorList>
            <consortium name="The Broad Institute Genome Sequencing Platform"/>
            <person name="Cuomo C."/>
            <person name="Becnel J."/>
            <person name="Sanscrainte N."/>
            <person name="Walker B."/>
            <person name="Young S.K."/>
            <person name="Zeng Q."/>
            <person name="Gargeya S."/>
            <person name="Fitzgerald M."/>
            <person name="Haas B."/>
            <person name="Abouelleil A."/>
            <person name="Alvarado L."/>
            <person name="Arachchi H.M."/>
            <person name="Berlin A.M."/>
            <person name="Chapman S.B."/>
            <person name="Dewar J."/>
            <person name="Goldberg J."/>
            <person name="Griggs A."/>
            <person name="Gujja S."/>
            <person name="Hansen M."/>
            <person name="Howarth C."/>
            <person name="Imamovic A."/>
            <person name="Larimer J."/>
            <person name="McCowan C."/>
            <person name="Murphy C."/>
            <person name="Neiman D."/>
            <person name="Pearson M."/>
            <person name="Priest M."/>
            <person name="Roberts A."/>
            <person name="Saif S."/>
            <person name="Shea T."/>
            <person name="Sisk P."/>
            <person name="Sykes S."/>
            <person name="Wortman J."/>
            <person name="Nusbaum C."/>
            <person name="Birren B."/>
        </authorList>
    </citation>
    <scope>NUCLEOTIDE SEQUENCE [LARGE SCALE GENOMIC DNA]</scope>
    <source>
        <strain evidence="2">PRA339</strain>
    </source>
</reference>
<proteinExistence type="predicted"/>
<name>A0A059EVX6_9MICR</name>
<organism evidence="1 2">
    <name type="scientific">Anncaliia algerae PRA339</name>
    <dbReference type="NCBI Taxonomy" id="1288291"/>
    <lineage>
        <taxon>Eukaryota</taxon>
        <taxon>Fungi</taxon>
        <taxon>Fungi incertae sedis</taxon>
        <taxon>Microsporidia</taxon>
        <taxon>Tubulinosematoidea</taxon>
        <taxon>Tubulinosematidae</taxon>
        <taxon>Anncaliia</taxon>
    </lineage>
</organism>
<dbReference type="Proteomes" id="UP000030655">
    <property type="component" value="Unassembled WGS sequence"/>
</dbReference>
<reference evidence="1 2" key="2">
    <citation type="submission" date="2014-03" db="EMBL/GenBank/DDBJ databases">
        <title>The Genome Sequence of Anncaliia algerae insect isolate PRA339.</title>
        <authorList>
            <consortium name="The Broad Institute Genome Sequencing Platform"/>
            <consortium name="The Broad Institute Genome Sequencing Center for Infectious Disease"/>
            <person name="Cuomo C."/>
            <person name="Becnel J."/>
            <person name="Sanscrainte N."/>
            <person name="Walker B."/>
            <person name="Young S.K."/>
            <person name="Zeng Q."/>
            <person name="Gargeya S."/>
            <person name="Fitzgerald M."/>
            <person name="Haas B."/>
            <person name="Abouelleil A."/>
            <person name="Alvarado L."/>
            <person name="Arachchi H.M."/>
            <person name="Berlin A.M."/>
            <person name="Chapman S.B."/>
            <person name="Dewar J."/>
            <person name="Goldberg J."/>
            <person name="Griggs A."/>
            <person name="Gujja S."/>
            <person name="Hansen M."/>
            <person name="Howarth C."/>
            <person name="Imamovic A."/>
            <person name="Larimer J."/>
            <person name="McCowan C."/>
            <person name="Murphy C."/>
            <person name="Neiman D."/>
            <person name="Pearson M."/>
            <person name="Priest M."/>
            <person name="Roberts A."/>
            <person name="Saif S."/>
            <person name="Shea T."/>
            <person name="Sisk P."/>
            <person name="Sykes S."/>
            <person name="Wortman J."/>
            <person name="Nusbaum C."/>
            <person name="Birren B."/>
        </authorList>
    </citation>
    <scope>NUCLEOTIDE SEQUENCE [LARGE SCALE GENOMIC DNA]</scope>
    <source>
        <strain evidence="1 2">PRA339</strain>
    </source>
</reference>
<dbReference type="EMBL" id="KK365337">
    <property type="protein sequence ID" value="KCZ79173.1"/>
    <property type="molecule type" value="Genomic_DNA"/>
</dbReference>
<dbReference type="HOGENOM" id="CLU_2276808_0_0_1"/>
<accession>A0A059EVX6</accession>
<evidence type="ECO:0000313" key="2">
    <source>
        <dbReference type="Proteomes" id="UP000030655"/>
    </source>
</evidence>
<keyword evidence="2" id="KW-1185">Reference proteome</keyword>
<sequence length="102" mass="12692">MHNKLFFISLYRSKNLIWFVILQKNSFKEFVKYKIYNTYLLNFIMIFSLKRFNFLNHIFRLGNSWMNKKERSKSKLNQSKGLRYGKANEFSYRRKIILKKYK</sequence>
<dbReference type="AlphaFoldDB" id="A0A059EVX6"/>
<gene>
    <name evidence="1" type="ORF">H312_03442</name>
</gene>
<dbReference type="VEuPathDB" id="MicrosporidiaDB:H312_03442"/>
<evidence type="ECO:0000313" key="1">
    <source>
        <dbReference type="EMBL" id="KCZ79173.1"/>
    </source>
</evidence>